<evidence type="ECO:0000313" key="2">
    <source>
        <dbReference type="EMBL" id="TXB63284.1"/>
    </source>
</evidence>
<dbReference type="EMBL" id="VOOR01000017">
    <property type="protein sequence ID" value="TXB63284.1"/>
    <property type="molecule type" value="Genomic_DNA"/>
</dbReference>
<evidence type="ECO:0000313" key="3">
    <source>
        <dbReference type="Proteomes" id="UP000321580"/>
    </source>
</evidence>
<keyword evidence="1" id="KW-1133">Transmembrane helix</keyword>
<reference evidence="2 3" key="1">
    <citation type="submission" date="2019-08" db="EMBL/GenBank/DDBJ databases">
        <title>Genome of Phaeodactylibacter luteus.</title>
        <authorList>
            <person name="Bowman J.P."/>
        </authorList>
    </citation>
    <scope>NUCLEOTIDE SEQUENCE [LARGE SCALE GENOMIC DNA]</scope>
    <source>
        <strain evidence="2 3">KCTC 42180</strain>
    </source>
</reference>
<feature type="transmembrane region" description="Helical" evidence="1">
    <location>
        <begin position="47"/>
        <end position="68"/>
    </location>
</feature>
<dbReference type="OrthoDB" id="1120747at2"/>
<keyword evidence="1" id="KW-0472">Membrane</keyword>
<dbReference type="Proteomes" id="UP000321580">
    <property type="component" value="Unassembled WGS sequence"/>
</dbReference>
<keyword evidence="3" id="KW-1185">Reference proteome</keyword>
<sequence>MTSEQIEKIIESHRGHFEVEGPGLSLWQGVSAQLDDRAQKRHRLWQAIRSAAAVVALVGMGAALGIYLQPAPVVDGGIAALVDPQFAKMEADYQQRIQEKYQQLVSYEQADAVRADLERLDEAMAEIKAELEVAPPGKEEELVRSLLDTYRAKVYILERVLSRIQMTNPEPIELGTTESSNSLI</sequence>
<name>A0A5C6RMU3_9BACT</name>
<proteinExistence type="predicted"/>
<comment type="caution">
    <text evidence="2">The sequence shown here is derived from an EMBL/GenBank/DDBJ whole genome shotgun (WGS) entry which is preliminary data.</text>
</comment>
<organism evidence="2 3">
    <name type="scientific">Phaeodactylibacter luteus</name>
    <dbReference type="NCBI Taxonomy" id="1564516"/>
    <lineage>
        <taxon>Bacteria</taxon>
        <taxon>Pseudomonadati</taxon>
        <taxon>Bacteroidota</taxon>
        <taxon>Saprospiria</taxon>
        <taxon>Saprospirales</taxon>
        <taxon>Haliscomenobacteraceae</taxon>
        <taxon>Phaeodactylibacter</taxon>
    </lineage>
</organism>
<dbReference type="RefSeq" id="WP_147167354.1">
    <property type="nucleotide sequence ID" value="NZ_VOOR01000017.1"/>
</dbReference>
<keyword evidence="1" id="KW-0812">Transmembrane</keyword>
<evidence type="ECO:0000256" key="1">
    <source>
        <dbReference type="SAM" id="Phobius"/>
    </source>
</evidence>
<gene>
    <name evidence="2" type="ORF">FRY97_09905</name>
</gene>
<accession>A0A5C6RMU3</accession>
<dbReference type="AlphaFoldDB" id="A0A5C6RMU3"/>
<protein>
    <submittedName>
        <fullName evidence="2">Uncharacterized protein</fullName>
    </submittedName>
</protein>